<dbReference type="EMBL" id="MU152642">
    <property type="protein sequence ID" value="KAF9440309.1"/>
    <property type="molecule type" value="Genomic_DNA"/>
</dbReference>
<gene>
    <name evidence="2" type="ORF">P691DRAFT_767946</name>
</gene>
<feature type="domain" description="Plastocyanin-like" evidence="1">
    <location>
        <begin position="1"/>
        <end position="53"/>
    </location>
</feature>
<dbReference type="Gene3D" id="2.60.40.420">
    <property type="entry name" value="Cupredoxins - blue copper proteins"/>
    <property type="match status" value="1"/>
</dbReference>
<keyword evidence="3" id="KW-1185">Reference proteome</keyword>
<dbReference type="InterPro" id="IPR001117">
    <property type="entry name" value="Cu-oxidase_2nd"/>
</dbReference>
<dbReference type="Pfam" id="PF00394">
    <property type="entry name" value="Cu-oxidase"/>
    <property type="match status" value="1"/>
</dbReference>
<dbReference type="GO" id="GO:0016491">
    <property type="term" value="F:oxidoreductase activity"/>
    <property type="evidence" value="ECO:0007669"/>
    <property type="project" value="UniProtKB-ARBA"/>
</dbReference>
<dbReference type="OrthoDB" id="3018756at2759"/>
<proteinExistence type="predicted"/>
<evidence type="ECO:0000313" key="3">
    <source>
        <dbReference type="Proteomes" id="UP000807342"/>
    </source>
</evidence>
<dbReference type="AlphaFoldDB" id="A0A9P5WYK1"/>
<dbReference type="Proteomes" id="UP000807342">
    <property type="component" value="Unassembled WGS sequence"/>
</dbReference>
<evidence type="ECO:0000313" key="2">
    <source>
        <dbReference type="EMBL" id="KAF9440309.1"/>
    </source>
</evidence>
<name>A0A9P5WYK1_9AGAR</name>
<protein>
    <submittedName>
        <fullName evidence="2">Cu-oxidase-domain-containing protein</fullName>
    </submittedName>
</protein>
<sequence>MSIDSHNLTIIEADGKLTEPLTVQKFDMLTGQCYSVVLNANQTVDNYWFNAPFRMPPSHTPLSVILVLPLPTLLL</sequence>
<dbReference type="InterPro" id="IPR008972">
    <property type="entry name" value="Cupredoxin"/>
</dbReference>
<reference evidence="2" key="1">
    <citation type="submission" date="2020-11" db="EMBL/GenBank/DDBJ databases">
        <authorList>
            <consortium name="DOE Joint Genome Institute"/>
            <person name="Ahrendt S."/>
            <person name="Riley R."/>
            <person name="Andreopoulos W."/>
            <person name="Labutti K."/>
            <person name="Pangilinan J."/>
            <person name="Ruiz-Duenas F.J."/>
            <person name="Barrasa J.M."/>
            <person name="Sanchez-Garcia M."/>
            <person name="Camarero S."/>
            <person name="Miyauchi S."/>
            <person name="Serrano A."/>
            <person name="Linde D."/>
            <person name="Babiker R."/>
            <person name="Drula E."/>
            <person name="Ayuso-Fernandez I."/>
            <person name="Pacheco R."/>
            <person name="Padilla G."/>
            <person name="Ferreira P."/>
            <person name="Barriuso J."/>
            <person name="Kellner H."/>
            <person name="Castanera R."/>
            <person name="Alfaro M."/>
            <person name="Ramirez L."/>
            <person name="Pisabarro A.G."/>
            <person name="Kuo A."/>
            <person name="Tritt A."/>
            <person name="Lipzen A."/>
            <person name="He G."/>
            <person name="Yan M."/>
            <person name="Ng V."/>
            <person name="Cullen D."/>
            <person name="Martin F."/>
            <person name="Rosso M.-N."/>
            <person name="Henrissat B."/>
            <person name="Hibbett D."/>
            <person name="Martinez A.T."/>
            <person name="Grigoriev I.V."/>
        </authorList>
    </citation>
    <scope>NUCLEOTIDE SEQUENCE</scope>
    <source>
        <strain evidence="2">MF-IS2</strain>
    </source>
</reference>
<evidence type="ECO:0000259" key="1">
    <source>
        <dbReference type="Pfam" id="PF00394"/>
    </source>
</evidence>
<dbReference type="SUPFAM" id="SSF49503">
    <property type="entry name" value="Cupredoxins"/>
    <property type="match status" value="1"/>
</dbReference>
<accession>A0A9P5WYK1</accession>
<comment type="caution">
    <text evidence="2">The sequence shown here is derived from an EMBL/GenBank/DDBJ whole genome shotgun (WGS) entry which is preliminary data.</text>
</comment>
<organism evidence="2 3">
    <name type="scientific">Macrolepiota fuliginosa MF-IS2</name>
    <dbReference type="NCBI Taxonomy" id="1400762"/>
    <lineage>
        <taxon>Eukaryota</taxon>
        <taxon>Fungi</taxon>
        <taxon>Dikarya</taxon>
        <taxon>Basidiomycota</taxon>
        <taxon>Agaricomycotina</taxon>
        <taxon>Agaricomycetes</taxon>
        <taxon>Agaricomycetidae</taxon>
        <taxon>Agaricales</taxon>
        <taxon>Agaricineae</taxon>
        <taxon>Agaricaceae</taxon>
        <taxon>Macrolepiota</taxon>
    </lineage>
</organism>